<proteinExistence type="predicted"/>
<dbReference type="EMBL" id="CAJNOW010007441">
    <property type="protein sequence ID" value="CAF1514116.1"/>
    <property type="molecule type" value="Genomic_DNA"/>
</dbReference>
<feature type="non-terminal residue" evidence="2">
    <location>
        <position position="96"/>
    </location>
</feature>
<reference evidence="2" key="1">
    <citation type="submission" date="2021-02" db="EMBL/GenBank/DDBJ databases">
        <authorList>
            <person name="Nowell W R."/>
        </authorList>
    </citation>
    <scope>NUCLEOTIDE SEQUENCE</scope>
</reference>
<organism evidence="2 3">
    <name type="scientific">Rotaria magnacalcarata</name>
    <dbReference type="NCBI Taxonomy" id="392030"/>
    <lineage>
        <taxon>Eukaryota</taxon>
        <taxon>Metazoa</taxon>
        <taxon>Spiralia</taxon>
        <taxon>Gnathifera</taxon>
        <taxon>Rotifera</taxon>
        <taxon>Eurotatoria</taxon>
        <taxon>Bdelloidea</taxon>
        <taxon>Philodinida</taxon>
        <taxon>Philodinidae</taxon>
        <taxon>Rotaria</taxon>
    </lineage>
</organism>
<dbReference type="OrthoDB" id="425619at2759"/>
<evidence type="ECO:0000313" key="2">
    <source>
        <dbReference type="EMBL" id="CAF1514116.1"/>
    </source>
</evidence>
<evidence type="ECO:0000256" key="1">
    <source>
        <dbReference type="SAM" id="MobiDB-lite"/>
    </source>
</evidence>
<comment type="caution">
    <text evidence="2">The sequence shown here is derived from an EMBL/GenBank/DDBJ whole genome shotgun (WGS) entry which is preliminary data.</text>
</comment>
<feature type="compositionally biased region" description="Low complexity" evidence="1">
    <location>
        <begin position="7"/>
        <end position="21"/>
    </location>
</feature>
<protein>
    <submittedName>
        <fullName evidence="2">Uncharacterized protein</fullName>
    </submittedName>
</protein>
<accession>A0A815TWZ9</accession>
<feature type="region of interest" description="Disordered" evidence="1">
    <location>
        <begin position="1"/>
        <end position="21"/>
    </location>
</feature>
<dbReference type="Proteomes" id="UP000663834">
    <property type="component" value="Unassembled WGS sequence"/>
</dbReference>
<gene>
    <name evidence="2" type="ORF">KQP761_LOCUS15321</name>
</gene>
<evidence type="ECO:0000313" key="3">
    <source>
        <dbReference type="Proteomes" id="UP000663834"/>
    </source>
</evidence>
<name>A0A815TWZ9_9BILA</name>
<dbReference type="AlphaFoldDB" id="A0A815TWZ9"/>
<feature type="non-terminal residue" evidence="2">
    <location>
        <position position="1"/>
    </location>
</feature>
<sequence>SILFQPSTSSIFSTSVSSSNSEFLRDLKINDTDLNSEQVVQLENLLLQYRACFNEKPGRTSLTQHHIDTGNSKPIKLRPYRVSPVRQNTISSQIQQ</sequence>